<keyword evidence="6" id="KW-0560">Oxidoreductase</keyword>
<dbReference type="Gene3D" id="3.50.50.100">
    <property type="match status" value="1"/>
</dbReference>
<proteinExistence type="inferred from homology"/>
<keyword evidence="9" id="KW-0175">Coiled coil</keyword>
<dbReference type="RefSeq" id="WP_140786814.1">
    <property type="nucleotide sequence ID" value="NZ_CP017170.1"/>
</dbReference>
<keyword evidence="7" id="KW-0520">NAD</keyword>
<keyword evidence="11" id="KW-0472">Membrane</keyword>
<dbReference type="InterPro" id="IPR054585">
    <property type="entry name" value="NDH2-like_C"/>
</dbReference>
<dbReference type="PANTHER" id="PTHR43706">
    <property type="entry name" value="NADH DEHYDROGENASE"/>
    <property type="match status" value="1"/>
</dbReference>
<dbReference type="Pfam" id="PF22366">
    <property type="entry name" value="NDH2_C"/>
    <property type="match status" value="1"/>
</dbReference>
<evidence type="ECO:0000256" key="10">
    <source>
        <dbReference type="SAM" id="MobiDB-lite"/>
    </source>
</evidence>
<dbReference type="AlphaFoldDB" id="A0AAE6FUX4"/>
<keyword evidence="11" id="KW-0812">Transmembrane</keyword>
<dbReference type="SUPFAM" id="SSF51905">
    <property type="entry name" value="FAD/NAD(P)-binding domain"/>
    <property type="match status" value="1"/>
</dbReference>
<dbReference type="Pfam" id="PF07992">
    <property type="entry name" value="Pyr_redox_2"/>
    <property type="match status" value="1"/>
</dbReference>
<comment type="similarity">
    <text evidence="1">Belongs to the NADH dehydrogenase family.</text>
</comment>
<evidence type="ECO:0000256" key="9">
    <source>
        <dbReference type="SAM" id="Coils"/>
    </source>
</evidence>
<gene>
    <name evidence="14" type="ORF">BHS09_01880</name>
</gene>
<dbReference type="EC" id="1.6.5.9" evidence="2"/>
<dbReference type="PRINTS" id="PR00411">
    <property type="entry name" value="PNDRDTASEI"/>
</dbReference>
<dbReference type="GO" id="GO:0050136">
    <property type="term" value="F:NADH dehydrogenase (quinone) (non-electrogenic) activity"/>
    <property type="evidence" value="ECO:0007669"/>
    <property type="project" value="UniProtKB-EC"/>
</dbReference>
<sequence>MDPITPPLAPGQKHVVVLGAGFAGLTAAKALARHSALYVTVLDQRNHHLFQPLLYQVATSGLSPADIAVPIRSQFARKPNVSVHLGRVTWVNLKERWVGGEGDVRLRYDYLVIACGAQHSYFGKSEWEDFAPGLKTLEQATELRRRILSAFEQAENERDAERQRALLSFVVVGAGPTGVELAGAIADISRTVLVRDFRRIKPSRARVFLVEAGPRILPSFSEKLSVRAHRDLAALGVEVRTEARVTAVDAEGVTLGSERLASRTVVWAAGVQAECLTRGLGVPLDRAGRVQVAADLTLPGHPEVFAAGDVAHVKLDGNLVPGVAPAAMQMGRAVARNVLADLRGRPRTPFRYKDKGAMATIGKHRAIAETGRAKLTGFVAWVAWLFIHVWYLVGFKNRFGVFVTWVWSYLFSTRGARLITESEWRLSPKVASERAPHAGKVTADDPTAPTSDARPPDGTTTATRGTEGNRAGASWT</sequence>
<feature type="transmembrane region" description="Helical" evidence="11">
    <location>
        <begin position="375"/>
        <end position="393"/>
    </location>
</feature>
<evidence type="ECO:0000256" key="5">
    <source>
        <dbReference type="ARBA" id="ARBA00022946"/>
    </source>
</evidence>
<evidence type="ECO:0000259" key="12">
    <source>
        <dbReference type="Pfam" id="PF07992"/>
    </source>
</evidence>
<evidence type="ECO:0000256" key="8">
    <source>
        <dbReference type="ARBA" id="ARBA00047599"/>
    </source>
</evidence>
<keyword evidence="5" id="KW-0809">Transit peptide</keyword>
<evidence type="ECO:0000256" key="3">
    <source>
        <dbReference type="ARBA" id="ARBA00022630"/>
    </source>
</evidence>
<evidence type="ECO:0000256" key="1">
    <source>
        <dbReference type="ARBA" id="ARBA00005272"/>
    </source>
</evidence>
<reference evidence="14 15" key="1">
    <citation type="journal article" date="2019" name="Science">
        <title>Social genes are selection hotspots in kin groups of a soil microbe.</title>
        <authorList>
            <person name="Wielgoss S."/>
            <person name="Wolfensberger R."/>
            <person name="Sun L."/>
            <person name="Fiegna F."/>
            <person name="Velicer G.J."/>
        </authorList>
    </citation>
    <scope>NUCLEOTIDE SEQUENCE [LARGE SCALE GENOMIC DNA]</scope>
    <source>
        <strain evidence="14 15">MC3.5.9c15</strain>
    </source>
</reference>
<dbReference type="Proteomes" id="UP000320179">
    <property type="component" value="Chromosome"/>
</dbReference>
<organism evidence="14 15">
    <name type="scientific">Myxococcus xanthus</name>
    <dbReference type="NCBI Taxonomy" id="34"/>
    <lineage>
        <taxon>Bacteria</taxon>
        <taxon>Pseudomonadati</taxon>
        <taxon>Myxococcota</taxon>
        <taxon>Myxococcia</taxon>
        <taxon>Myxococcales</taxon>
        <taxon>Cystobacterineae</taxon>
        <taxon>Myxococcaceae</taxon>
        <taxon>Myxococcus</taxon>
    </lineage>
</organism>
<feature type="domain" description="FAD/NAD(P)-binding" evidence="12">
    <location>
        <begin position="14"/>
        <end position="331"/>
    </location>
</feature>
<evidence type="ECO:0000256" key="6">
    <source>
        <dbReference type="ARBA" id="ARBA00023002"/>
    </source>
</evidence>
<feature type="domain" description="External alternative NADH-ubiquinone oxidoreductase-like C-terminal" evidence="13">
    <location>
        <begin position="355"/>
        <end position="412"/>
    </location>
</feature>
<evidence type="ECO:0000256" key="7">
    <source>
        <dbReference type="ARBA" id="ARBA00023027"/>
    </source>
</evidence>
<evidence type="ECO:0000259" key="13">
    <source>
        <dbReference type="Pfam" id="PF22366"/>
    </source>
</evidence>
<keyword evidence="4" id="KW-0274">FAD</keyword>
<keyword evidence="11" id="KW-1133">Transmembrane helix</keyword>
<evidence type="ECO:0000313" key="14">
    <source>
        <dbReference type="EMBL" id="QDE65855.1"/>
    </source>
</evidence>
<dbReference type="InterPro" id="IPR036188">
    <property type="entry name" value="FAD/NAD-bd_sf"/>
</dbReference>
<dbReference type="PRINTS" id="PR00368">
    <property type="entry name" value="FADPNR"/>
</dbReference>
<dbReference type="InterPro" id="IPR023753">
    <property type="entry name" value="FAD/NAD-binding_dom"/>
</dbReference>
<dbReference type="PANTHER" id="PTHR43706:SF47">
    <property type="entry name" value="EXTERNAL NADH-UBIQUINONE OXIDOREDUCTASE 1, MITOCHONDRIAL-RELATED"/>
    <property type="match status" value="1"/>
</dbReference>
<name>A0AAE6FUX4_MYXXA</name>
<feature type="coiled-coil region" evidence="9">
    <location>
        <begin position="137"/>
        <end position="164"/>
    </location>
</feature>
<evidence type="ECO:0000256" key="4">
    <source>
        <dbReference type="ARBA" id="ARBA00022827"/>
    </source>
</evidence>
<evidence type="ECO:0000313" key="15">
    <source>
        <dbReference type="Proteomes" id="UP000320179"/>
    </source>
</evidence>
<comment type="catalytic activity">
    <reaction evidence="8">
        <text>a quinone + NADH + H(+) = a quinol + NAD(+)</text>
        <dbReference type="Rhea" id="RHEA:46160"/>
        <dbReference type="ChEBI" id="CHEBI:15378"/>
        <dbReference type="ChEBI" id="CHEBI:24646"/>
        <dbReference type="ChEBI" id="CHEBI:57540"/>
        <dbReference type="ChEBI" id="CHEBI:57945"/>
        <dbReference type="ChEBI" id="CHEBI:132124"/>
        <dbReference type="EC" id="1.6.5.9"/>
    </reaction>
</comment>
<evidence type="ECO:0000256" key="2">
    <source>
        <dbReference type="ARBA" id="ARBA00012637"/>
    </source>
</evidence>
<keyword evidence="3" id="KW-0285">Flavoprotein</keyword>
<feature type="region of interest" description="Disordered" evidence="10">
    <location>
        <begin position="430"/>
        <end position="476"/>
    </location>
</feature>
<dbReference type="EMBL" id="CP017174">
    <property type="protein sequence ID" value="QDE65855.1"/>
    <property type="molecule type" value="Genomic_DNA"/>
</dbReference>
<dbReference type="InterPro" id="IPR045024">
    <property type="entry name" value="NDH-2"/>
</dbReference>
<accession>A0AAE6FUX4</accession>
<evidence type="ECO:0000256" key="11">
    <source>
        <dbReference type="SAM" id="Phobius"/>
    </source>
</evidence>
<protein>
    <recommendedName>
        <fullName evidence="2">NADH:ubiquinone reductase (non-electrogenic)</fullName>
        <ecNumber evidence="2">1.6.5.9</ecNumber>
    </recommendedName>
</protein>